<dbReference type="GeneID" id="51111264"/>
<comment type="catalytic activity">
    <reaction evidence="1">
        <text>inosine + phosphate = alpha-D-ribose 1-phosphate + hypoxanthine</text>
        <dbReference type="Rhea" id="RHEA:27646"/>
        <dbReference type="ChEBI" id="CHEBI:17368"/>
        <dbReference type="ChEBI" id="CHEBI:17596"/>
        <dbReference type="ChEBI" id="CHEBI:43474"/>
        <dbReference type="ChEBI" id="CHEBI:57720"/>
        <dbReference type="EC" id="2.4.2.1"/>
    </reaction>
    <physiologicalReaction direction="left-to-right" evidence="1">
        <dbReference type="Rhea" id="RHEA:27647"/>
    </physiologicalReaction>
</comment>
<dbReference type="CDD" id="cd16833">
    <property type="entry name" value="YfiH"/>
    <property type="match status" value="1"/>
</dbReference>
<evidence type="ECO:0000256" key="2">
    <source>
        <dbReference type="ARBA" id="ARBA00007353"/>
    </source>
</evidence>
<comment type="similarity">
    <text evidence="2">Belongs to the purine nucleoside phosphorylase YfiH/LACC1 family.</text>
</comment>
<dbReference type="InterPro" id="IPR038371">
    <property type="entry name" value="Cu_polyphenol_OxRdtase_sf"/>
</dbReference>
<dbReference type="AlphaFoldDB" id="A0A561XQ85"/>
<dbReference type="InterPro" id="IPR011324">
    <property type="entry name" value="Cytotoxic_necrot_fac-like_cat"/>
</dbReference>
<name>A0A561XQ85_ACIDE</name>
<sequence length="301" mass="31029">MTPVSSSVPNQHADWLVPDWPAPPGVHALCTTRTGGVSRAPYDQFNLGTHVGDDPLAVAANRQTLQSALQSTTPDARAVFLNQVHGDGVVLLDASTPDGTEADACVASAPGAVCTIMVADCLPVLLAHRSGQVVAAAHAGWRGLAGHAGQGVLESVFKHFCHEALVHHASIAIKNGASAPDSPAASELAAHTLAWLGPCIGPTAFEVGAEVRAAFCDAPGALGAAAAPCFVAHPDAPGKYLCDLAGLARLRLRAMGITHIYGNDSTPPWCTFTQASRFFSHRRDSAALGGSGRFAACIWRG</sequence>
<reference evidence="10 11" key="1">
    <citation type="journal article" date="2015" name="Stand. Genomic Sci.">
        <title>Genomic Encyclopedia of Bacterial and Archaeal Type Strains, Phase III: the genomes of soil and plant-associated and newly described type strains.</title>
        <authorList>
            <person name="Whitman W.B."/>
            <person name="Woyke T."/>
            <person name="Klenk H.P."/>
            <person name="Zhou Y."/>
            <person name="Lilburn T.G."/>
            <person name="Beck B.J."/>
            <person name="De Vos P."/>
            <person name="Vandamme P."/>
            <person name="Eisen J.A."/>
            <person name="Garrity G."/>
            <person name="Hugenholtz P."/>
            <person name="Kyrpides N.C."/>
        </authorList>
    </citation>
    <scope>NUCLEOTIDE SEQUENCE [LARGE SCALE GENOMIC DNA]</scope>
    <source>
        <strain evidence="10 11">DSM 64</strain>
    </source>
</reference>
<dbReference type="EMBL" id="VJWE01000012">
    <property type="protein sequence ID" value="TWG38258.1"/>
    <property type="molecule type" value="Genomic_DNA"/>
</dbReference>
<evidence type="ECO:0000256" key="8">
    <source>
        <dbReference type="ARBA" id="ARBA00048968"/>
    </source>
</evidence>
<dbReference type="SUPFAM" id="SSF64438">
    <property type="entry name" value="CNF1/YfiH-like putative cysteine hydrolases"/>
    <property type="match status" value="1"/>
</dbReference>
<evidence type="ECO:0000313" key="11">
    <source>
        <dbReference type="Proteomes" id="UP000321485"/>
    </source>
</evidence>
<keyword evidence="5" id="KW-0378">Hydrolase</keyword>
<dbReference type="InterPro" id="IPR003730">
    <property type="entry name" value="Cu_polyphenol_OxRdtase"/>
</dbReference>
<protein>
    <recommendedName>
        <fullName evidence="12">Purine nucleoside phosphorylase</fullName>
    </recommendedName>
</protein>
<keyword evidence="3" id="KW-0808">Transferase</keyword>
<dbReference type="GO" id="GO:0005507">
    <property type="term" value="F:copper ion binding"/>
    <property type="evidence" value="ECO:0007669"/>
    <property type="project" value="TreeGrafter"/>
</dbReference>
<gene>
    <name evidence="10" type="ORF">ATF69_2200</name>
</gene>
<comment type="caution">
    <text evidence="10">The sequence shown here is derived from an EMBL/GenBank/DDBJ whole genome shotgun (WGS) entry which is preliminary data.</text>
</comment>
<evidence type="ECO:0000256" key="1">
    <source>
        <dbReference type="ARBA" id="ARBA00000553"/>
    </source>
</evidence>
<comment type="catalytic activity">
    <reaction evidence="9">
        <text>S-methyl-5'-thioadenosine + phosphate = 5-(methylsulfanyl)-alpha-D-ribose 1-phosphate + adenine</text>
        <dbReference type="Rhea" id="RHEA:11852"/>
        <dbReference type="ChEBI" id="CHEBI:16708"/>
        <dbReference type="ChEBI" id="CHEBI:17509"/>
        <dbReference type="ChEBI" id="CHEBI:43474"/>
        <dbReference type="ChEBI" id="CHEBI:58533"/>
        <dbReference type="EC" id="2.4.2.28"/>
    </reaction>
    <physiologicalReaction direction="left-to-right" evidence="9">
        <dbReference type="Rhea" id="RHEA:11853"/>
    </physiologicalReaction>
</comment>
<dbReference type="Pfam" id="PF02578">
    <property type="entry name" value="Cu-oxidase_4"/>
    <property type="match status" value="1"/>
</dbReference>
<dbReference type="PANTHER" id="PTHR30616">
    <property type="entry name" value="UNCHARACTERIZED PROTEIN YFIH"/>
    <property type="match status" value="1"/>
</dbReference>
<keyword evidence="4" id="KW-0479">Metal-binding</keyword>
<evidence type="ECO:0000256" key="6">
    <source>
        <dbReference type="ARBA" id="ARBA00022833"/>
    </source>
</evidence>
<dbReference type="PANTHER" id="PTHR30616:SF2">
    <property type="entry name" value="PURINE NUCLEOSIDE PHOSPHORYLASE LACC1"/>
    <property type="match status" value="1"/>
</dbReference>
<keyword evidence="6" id="KW-0862">Zinc</keyword>
<organism evidence="10 11">
    <name type="scientific">Acidovorax delafieldii</name>
    <name type="common">Pseudomonas delafieldii</name>
    <dbReference type="NCBI Taxonomy" id="47920"/>
    <lineage>
        <taxon>Bacteria</taxon>
        <taxon>Pseudomonadati</taxon>
        <taxon>Pseudomonadota</taxon>
        <taxon>Betaproteobacteria</taxon>
        <taxon>Burkholderiales</taxon>
        <taxon>Comamonadaceae</taxon>
        <taxon>Acidovorax</taxon>
    </lineage>
</organism>
<dbReference type="Proteomes" id="UP000321485">
    <property type="component" value="Unassembled WGS sequence"/>
</dbReference>
<dbReference type="RefSeq" id="WP_146870951.1">
    <property type="nucleotide sequence ID" value="NZ_VJWE01000012.1"/>
</dbReference>
<evidence type="ECO:0000256" key="7">
    <source>
        <dbReference type="ARBA" id="ARBA00047989"/>
    </source>
</evidence>
<proteinExistence type="inferred from homology"/>
<evidence type="ECO:0000313" key="10">
    <source>
        <dbReference type="EMBL" id="TWG38258.1"/>
    </source>
</evidence>
<comment type="catalytic activity">
    <reaction evidence="8">
        <text>adenosine + phosphate = alpha-D-ribose 1-phosphate + adenine</text>
        <dbReference type="Rhea" id="RHEA:27642"/>
        <dbReference type="ChEBI" id="CHEBI:16335"/>
        <dbReference type="ChEBI" id="CHEBI:16708"/>
        <dbReference type="ChEBI" id="CHEBI:43474"/>
        <dbReference type="ChEBI" id="CHEBI:57720"/>
        <dbReference type="EC" id="2.4.2.1"/>
    </reaction>
    <physiologicalReaction direction="left-to-right" evidence="8">
        <dbReference type="Rhea" id="RHEA:27643"/>
    </physiologicalReaction>
</comment>
<dbReference type="GO" id="GO:0016787">
    <property type="term" value="F:hydrolase activity"/>
    <property type="evidence" value="ECO:0007669"/>
    <property type="project" value="UniProtKB-KW"/>
</dbReference>
<comment type="catalytic activity">
    <reaction evidence="7">
        <text>adenosine + H2O + H(+) = inosine + NH4(+)</text>
        <dbReference type="Rhea" id="RHEA:24408"/>
        <dbReference type="ChEBI" id="CHEBI:15377"/>
        <dbReference type="ChEBI" id="CHEBI:15378"/>
        <dbReference type="ChEBI" id="CHEBI:16335"/>
        <dbReference type="ChEBI" id="CHEBI:17596"/>
        <dbReference type="ChEBI" id="CHEBI:28938"/>
        <dbReference type="EC" id="3.5.4.4"/>
    </reaction>
    <physiologicalReaction direction="left-to-right" evidence="7">
        <dbReference type="Rhea" id="RHEA:24409"/>
    </physiologicalReaction>
</comment>
<dbReference type="GO" id="GO:0017061">
    <property type="term" value="F:S-methyl-5-thioadenosine phosphorylase activity"/>
    <property type="evidence" value="ECO:0007669"/>
    <property type="project" value="UniProtKB-EC"/>
</dbReference>
<evidence type="ECO:0000256" key="3">
    <source>
        <dbReference type="ARBA" id="ARBA00022679"/>
    </source>
</evidence>
<evidence type="ECO:0000256" key="5">
    <source>
        <dbReference type="ARBA" id="ARBA00022801"/>
    </source>
</evidence>
<dbReference type="Gene3D" id="3.60.140.10">
    <property type="entry name" value="CNF1/YfiH-like putative cysteine hydrolases"/>
    <property type="match status" value="1"/>
</dbReference>
<accession>A0A561XQ85</accession>
<evidence type="ECO:0008006" key="12">
    <source>
        <dbReference type="Google" id="ProtNLM"/>
    </source>
</evidence>
<evidence type="ECO:0000256" key="9">
    <source>
        <dbReference type="ARBA" id="ARBA00049893"/>
    </source>
</evidence>
<evidence type="ECO:0000256" key="4">
    <source>
        <dbReference type="ARBA" id="ARBA00022723"/>
    </source>
</evidence>